<evidence type="ECO:0000313" key="3">
    <source>
        <dbReference type="Proteomes" id="UP001300012"/>
    </source>
</evidence>
<evidence type="ECO:0000313" key="2">
    <source>
        <dbReference type="EMBL" id="MCR8635048.1"/>
    </source>
</evidence>
<keyword evidence="1" id="KW-0812">Transmembrane</keyword>
<protein>
    <submittedName>
        <fullName evidence="2">Uncharacterized protein</fullName>
    </submittedName>
</protein>
<dbReference type="RefSeq" id="WP_258216596.1">
    <property type="nucleotide sequence ID" value="NZ_JANQBD010000024.1"/>
</dbReference>
<keyword evidence="1" id="KW-1133">Transmembrane helix</keyword>
<keyword evidence="3" id="KW-1185">Reference proteome</keyword>
<dbReference type="EMBL" id="JANQBD010000024">
    <property type="protein sequence ID" value="MCR8635048.1"/>
    <property type="molecule type" value="Genomic_DNA"/>
</dbReference>
<accession>A0ABT1YPE7</accession>
<keyword evidence="1" id="KW-0472">Membrane</keyword>
<dbReference type="Proteomes" id="UP001300012">
    <property type="component" value="Unassembled WGS sequence"/>
</dbReference>
<sequence>MKTVLQTILGLIIDDWWLAIGILLSITVTSIFIYNNFSSAAGAWLLAILTLLTLPLSLIMEYRKKMR</sequence>
<name>A0ABT1YPE7_9BACL</name>
<comment type="caution">
    <text evidence="2">The sequence shown here is derived from an EMBL/GenBank/DDBJ whole genome shotgun (WGS) entry which is preliminary data.</text>
</comment>
<gene>
    <name evidence="2" type="ORF">NV381_27995</name>
</gene>
<organism evidence="2 3">
    <name type="scientific">Paenibacillus radicis</name>
    <name type="common">ex Xue et al. 2023</name>
    <dbReference type="NCBI Taxonomy" id="2972489"/>
    <lineage>
        <taxon>Bacteria</taxon>
        <taxon>Bacillati</taxon>
        <taxon>Bacillota</taxon>
        <taxon>Bacilli</taxon>
        <taxon>Bacillales</taxon>
        <taxon>Paenibacillaceae</taxon>
        <taxon>Paenibacillus</taxon>
    </lineage>
</organism>
<evidence type="ECO:0000256" key="1">
    <source>
        <dbReference type="SAM" id="Phobius"/>
    </source>
</evidence>
<feature type="transmembrane region" description="Helical" evidence="1">
    <location>
        <begin position="16"/>
        <end position="35"/>
    </location>
</feature>
<feature type="transmembrane region" description="Helical" evidence="1">
    <location>
        <begin position="41"/>
        <end position="60"/>
    </location>
</feature>
<proteinExistence type="predicted"/>
<reference evidence="2 3" key="1">
    <citation type="submission" date="2022-08" db="EMBL/GenBank/DDBJ databases">
        <title>Paenibacillus endoradicis sp. nov., Paenibacillus radicibacter sp. nov and Paenibacillus pararadicis sp. nov., three cold-adapted plant growth-promoting bacteria isolated from root of Larix gmelinii in Great Khingan.</title>
        <authorList>
            <person name="Xue H."/>
        </authorList>
    </citation>
    <scope>NUCLEOTIDE SEQUENCE [LARGE SCALE GENOMIC DNA]</scope>
    <source>
        <strain evidence="2 3">N5-1-1-5</strain>
    </source>
</reference>